<evidence type="ECO:0000313" key="1">
    <source>
        <dbReference type="EMBL" id="VEN73238.1"/>
    </source>
</evidence>
<reference evidence="1" key="1">
    <citation type="submission" date="2019-01" db="EMBL/GenBank/DDBJ databases">
        <authorList>
            <consortium name="Genoscope - CEA"/>
            <person name="William W."/>
        </authorList>
    </citation>
    <scope>NUCLEOTIDE SEQUENCE</scope>
    <source>
        <strain evidence="1">CR-1</strain>
    </source>
</reference>
<sequence>MRKFSSYGPIDPDLHYYAPRTDLIGSAVLQLTGENPQKGGNYITVWAPRQTGKSWALKEVLFKLREDKRFDALKINLEILKTEEDIGRILMYIEKKMARGLNKKAVGADTPEKFGDLFLKEALEKPLILILDEFDALSEDAISAIVGAFRNIYTVRQEQSDKSTEEKDYLLHGVALIGVRAVLGVENQKGSPFNVQRSLHIPNLTFREVEEMFRWHERESGQRVEQEVIDRLFYETKGQPGLTCWFGELLTEGWDQFRVAKEMPVDMELFEEAWLAATRLLPNNNILNIISKAKQEPYKRTVLNLFGTTEKISFAYDKAELNFLYMNGVIDFEKTDDKKLYAKFSCPFVQKRLFNYFSDDIFDFAGDLYDPFEDLDDAITDDGLDIRNIIKRYRAYLMKNREWTLKDAPRRSDMRIYEAVFHFNLYMYLSRFMERFKGEIYPEFPTGNGKIDLIVKYAGKTYGIEVKSYTDRRGYSEALTQAARYGDQLKLKEITLVFFVESINDENRTKYEADFFDDETGVKVMPVFVETG</sequence>
<proteinExistence type="predicted"/>
<accession>A0A484HDC1</accession>
<organism evidence="1">
    <name type="scientific">uncultured Desulfobacteraceae bacterium</name>
    <dbReference type="NCBI Taxonomy" id="218296"/>
    <lineage>
        <taxon>Bacteria</taxon>
        <taxon>Pseudomonadati</taxon>
        <taxon>Thermodesulfobacteriota</taxon>
        <taxon>Desulfobacteria</taxon>
        <taxon>Desulfobacterales</taxon>
        <taxon>Desulfobacteraceae</taxon>
        <taxon>environmental samples</taxon>
    </lineage>
</organism>
<evidence type="ECO:0008006" key="2">
    <source>
        <dbReference type="Google" id="ProtNLM"/>
    </source>
</evidence>
<dbReference type="InterPro" id="IPR027417">
    <property type="entry name" value="P-loop_NTPase"/>
</dbReference>
<gene>
    <name evidence="1" type="ORF">EPICR_130055</name>
</gene>
<dbReference type="AlphaFoldDB" id="A0A484HDC1"/>
<dbReference type="SUPFAM" id="SSF52540">
    <property type="entry name" value="P-loop containing nucleoside triphosphate hydrolases"/>
    <property type="match status" value="1"/>
</dbReference>
<protein>
    <recommendedName>
        <fullName evidence="2">AAA+ ATPase domain-containing protein</fullName>
    </recommendedName>
</protein>
<name>A0A484HDC1_9BACT</name>
<dbReference type="EMBL" id="CAACVI010000005">
    <property type="protein sequence ID" value="VEN73238.1"/>
    <property type="molecule type" value="Genomic_DNA"/>
</dbReference>
<dbReference type="Gene3D" id="3.40.50.300">
    <property type="entry name" value="P-loop containing nucleotide triphosphate hydrolases"/>
    <property type="match status" value="1"/>
</dbReference>